<keyword evidence="3" id="KW-0732">Signal</keyword>
<accession>Q47S37</accession>
<keyword evidence="2" id="KW-0472">Membrane</keyword>
<dbReference type="EMBL" id="CP000088">
    <property type="protein sequence ID" value="AAZ54730.1"/>
    <property type="molecule type" value="Genomic_DNA"/>
</dbReference>
<feature type="region of interest" description="Disordered" evidence="1">
    <location>
        <begin position="344"/>
        <end position="364"/>
    </location>
</feature>
<evidence type="ECO:0000256" key="3">
    <source>
        <dbReference type="SAM" id="SignalP"/>
    </source>
</evidence>
<organism evidence="4">
    <name type="scientific">Thermobifida fusca (strain YX)</name>
    <dbReference type="NCBI Taxonomy" id="269800"/>
    <lineage>
        <taxon>Bacteria</taxon>
        <taxon>Bacillati</taxon>
        <taxon>Actinomycetota</taxon>
        <taxon>Actinomycetes</taxon>
        <taxon>Streptosporangiales</taxon>
        <taxon>Nocardiopsidaceae</taxon>
        <taxon>Thermobifida</taxon>
    </lineage>
</organism>
<reference evidence="4" key="1">
    <citation type="submission" date="2005-07" db="EMBL/GenBank/DDBJ databases">
        <title>Complete sequence of Thermobifida fusca YX.</title>
        <authorList>
            <consortium name="US DOE Joint Genome Institute"/>
            <person name="Copeland A."/>
            <person name="Lucas S."/>
            <person name="Lapidus A."/>
            <person name="Barry K."/>
            <person name="Detter J.C."/>
            <person name="Glavina T."/>
            <person name="Hammon N."/>
            <person name="Israni S."/>
            <person name="Pitluck S."/>
            <person name="Di Bartolo G."/>
            <person name="Chain P."/>
            <person name="Schmutz J."/>
            <person name="Larimer F."/>
            <person name="Land M."/>
            <person name="Lykidis A."/>
            <person name="Richardson P."/>
        </authorList>
    </citation>
    <scope>NUCLEOTIDE SEQUENCE</scope>
    <source>
        <strain evidence="4">YX</strain>
    </source>
</reference>
<evidence type="ECO:0000313" key="4">
    <source>
        <dbReference type="EMBL" id="AAZ54730.1"/>
    </source>
</evidence>
<feature type="signal peptide" evidence="3">
    <location>
        <begin position="1"/>
        <end position="27"/>
    </location>
</feature>
<feature type="transmembrane region" description="Helical" evidence="2">
    <location>
        <begin position="316"/>
        <end position="335"/>
    </location>
</feature>
<dbReference type="KEGG" id="tfu:Tfu_0692"/>
<proteinExistence type="predicted"/>
<dbReference type="RefSeq" id="WP_011291139.1">
    <property type="nucleotide sequence ID" value="NC_007333.1"/>
</dbReference>
<evidence type="ECO:0000256" key="1">
    <source>
        <dbReference type="SAM" id="MobiDB-lite"/>
    </source>
</evidence>
<dbReference type="HOGENOM" id="CLU_760610_0_0_11"/>
<keyword evidence="2" id="KW-0812">Transmembrane</keyword>
<feature type="chain" id="PRO_5004233814" description="Secreted protein" evidence="3">
    <location>
        <begin position="28"/>
        <end position="364"/>
    </location>
</feature>
<evidence type="ECO:0008006" key="5">
    <source>
        <dbReference type="Google" id="ProtNLM"/>
    </source>
</evidence>
<sequence>MVRRALRAVAAGVGLLAVLLAGAPAGAAAVPAVPLSGGGDCSCLEEVRSAWEQSDVYVHHRITAMFPEVTAEAVAEALGEETAARVAVVLQPQTPPPELASQLHVAQGRQPVALYTWQGDAFRADVVTGAEVPRTKRTLAGPSRRVAPDDLLVHVAAVAVILRGEVLSTAAQQLAETSLYVSPGLSTDLTDQRIRDLAQRFAGLPEPVRVALLPRDAVEYEGGVVRRGAGNIAELVQGQRDVPAVVYLVDENGRVTAGSASSTAVGLRSQLDQGSLSQIVTGARDSDSATATLTALAARLEDASEGNSAVERLIDVLLYALPFLIVLGVGALLMIPVRQEKEIPWPAPPVEDGADAAQPHPRGE</sequence>
<gene>
    <name evidence="4" type="ordered locus">Tfu_0692</name>
</gene>
<keyword evidence="2" id="KW-1133">Transmembrane helix</keyword>
<dbReference type="OrthoDB" id="3436755at2"/>
<name>Q47S37_THEFY</name>
<dbReference type="AlphaFoldDB" id="Q47S37"/>
<evidence type="ECO:0000256" key="2">
    <source>
        <dbReference type="SAM" id="Phobius"/>
    </source>
</evidence>
<protein>
    <recommendedName>
        <fullName evidence="5">Secreted protein</fullName>
    </recommendedName>
</protein>